<dbReference type="GO" id="GO:0000155">
    <property type="term" value="F:phosphorelay sensor kinase activity"/>
    <property type="evidence" value="ECO:0007669"/>
    <property type="project" value="InterPro"/>
</dbReference>
<keyword evidence="3" id="KW-0597">Phosphoprotein</keyword>
<keyword evidence="6 13" id="KW-0418">Kinase</keyword>
<dbReference type="InterPro" id="IPR003594">
    <property type="entry name" value="HATPase_dom"/>
</dbReference>
<dbReference type="InterPro" id="IPR050482">
    <property type="entry name" value="Sensor_HK_TwoCompSys"/>
</dbReference>
<proteinExistence type="predicted"/>
<evidence type="ECO:0000256" key="5">
    <source>
        <dbReference type="ARBA" id="ARBA00022741"/>
    </source>
</evidence>
<keyword evidence="10" id="KW-0472">Membrane</keyword>
<organism evidence="13 14">
    <name type="scientific">Nonomuraea jiangxiensis</name>
    <dbReference type="NCBI Taxonomy" id="633440"/>
    <lineage>
        <taxon>Bacteria</taxon>
        <taxon>Bacillati</taxon>
        <taxon>Actinomycetota</taxon>
        <taxon>Actinomycetes</taxon>
        <taxon>Streptosporangiales</taxon>
        <taxon>Streptosporangiaceae</taxon>
        <taxon>Nonomuraea</taxon>
    </lineage>
</organism>
<dbReference type="GO" id="GO:0005524">
    <property type="term" value="F:ATP binding"/>
    <property type="evidence" value="ECO:0007669"/>
    <property type="project" value="UniProtKB-KW"/>
</dbReference>
<evidence type="ECO:0000256" key="4">
    <source>
        <dbReference type="ARBA" id="ARBA00022679"/>
    </source>
</evidence>
<evidence type="ECO:0000256" key="7">
    <source>
        <dbReference type="ARBA" id="ARBA00022840"/>
    </source>
</evidence>
<feature type="transmembrane region" description="Helical" evidence="10">
    <location>
        <begin position="162"/>
        <end position="179"/>
    </location>
</feature>
<accession>A0A1G9Q860</accession>
<dbReference type="Pfam" id="PF02518">
    <property type="entry name" value="HATPase_c"/>
    <property type="match status" value="1"/>
</dbReference>
<dbReference type="Pfam" id="PF07730">
    <property type="entry name" value="HisKA_3"/>
    <property type="match status" value="1"/>
</dbReference>
<dbReference type="Gene3D" id="1.20.5.1930">
    <property type="match status" value="1"/>
</dbReference>
<keyword evidence="10" id="KW-1133">Transmembrane helix</keyword>
<evidence type="ECO:0000256" key="9">
    <source>
        <dbReference type="SAM" id="MobiDB-lite"/>
    </source>
</evidence>
<feature type="region of interest" description="Disordered" evidence="9">
    <location>
        <begin position="389"/>
        <end position="408"/>
    </location>
</feature>
<keyword evidence="7" id="KW-0067">ATP-binding</keyword>
<evidence type="ECO:0000259" key="11">
    <source>
        <dbReference type="Pfam" id="PF02518"/>
    </source>
</evidence>
<keyword evidence="10" id="KW-0812">Transmembrane</keyword>
<evidence type="ECO:0000256" key="2">
    <source>
        <dbReference type="ARBA" id="ARBA00012438"/>
    </source>
</evidence>
<evidence type="ECO:0000256" key="8">
    <source>
        <dbReference type="ARBA" id="ARBA00023012"/>
    </source>
</evidence>
<evidence type="ECO:0000256" key="1">
    <source>
        <dbReference type="ARBA" id="ARBA00000085"/>
    </source>
</evidence>
<evidence type="ECO:0000256" key="3">
    <source>
        <dbReference type="ARBA" id="ARBA00022553"/>
    </source>
</evidence>
<dbReference type="EMBL" id="FNDJ01000035">
    <property type="protein sequence ID" value="SDM07238.1"/>
    <property type="molecule type" value="Genomic_DNA"/>
</dbReference>
<reference evidence="13 14" key="1">
    <citation type="submission" date="2016-10" db="EMBL/GenBank/DDBJ databases">
        <authorList>
            <person name="de Groot N.N."/>
        </authorList>
    </citation>
    <scope>NUCLEOTIDE SEQUENCE [LARGE SCALE GENOMIC DNA]</scope>
    <source>
        <strain evidence="13 14">CGMCC 4.6533</strain>
    </source>
</reference>
<sequence>MPPERRDRLRMFRMPAGTRRLPQPTRLPADGSRRTRRWWLPSVIAGIPPMAADALLALAAATAVYTAATWERALWGLTGASGGVATPPVPGGPGVGTPLVLAGFSVGVAAPLALRRRFPVSAALVSVAAALLATNVPGWSGRLVAAVALCSAAYHRPRQASVLLLLSVASALTPILFATPLPGGPLPPGFPARVGPTPLAQGVLIAVAPVAVGYALHLYQERARQQVLLHQAQAARVVAEERAWIAREIHDAVGHHLTAIRMQANAARHVLPDAPPPAARALGTVADLSASALRDVRLLLAALRDEHRPTGATLADVPALADRLSSPGCRVHVRIDRHAAAGPLPALVDHAGYRLAQEALTNAVRHAAATRVDVRIRQNLDTVTILVEDDGQSRPPTSRPLAGSGLRGMRERAHLLGGRLDIGPRPPHGWRVEAVLPTHSGG</sequence>
<dbReference type="InterPro" id="IPR036890">
    <property type="entry name" value="HATPase_C_sf"/>
</dbReference>
<dbReference type="CDD" id="cd16917">
    <property type="entry name" value="HATPase_UhpB-NarQ-NarX-like"/>
    <property type="match status" value="1"/>
</dbReference>
<dbReference type="SUPFAM" id="SSF55874">
    <property type="entry name" value="ATPase domain of HSP90 chaperone/DNA topoisomerase II/histidine kinase"/>
    <property type="match status" value="1"/>
</dbReference>
<keyword evidence="4" id="KW-0808">Transferase</keyword>
<evidence type="ECO:0000256" key="10">
    <source>
        <dbReference type="SAM" id="Phobius"/>
    </source>
</evidence>
<feature type="domain" description="Histidine kinase/HSP90-like ATPase" evidence="11">
    <location>
        <begin position="353"/>
        <end position="438"/>
    </location>
</feature>
<keyword evidence="14" id="KW-1185">Reference proteome</keyword>
<feature type="transmembrane region" description="Helical" evidence="10">
    <location>
        <begin position="43"/>
        <end position="68"/>
    </location>
</feature>
<feature type="domain" description="Signal transduction histidine kinase subgroup 3 dimerisation and phosphoacceptor" evidence="12">
    <location>
        <begin position="241"/>
        <end position="306"/>
    </location>
</feature>
<keyword evidence="8" id="KW-0902">Two-component regulatory system</keyword>
<dbReference type="AlphaFoldDB" id="A0A1G9Q860"/>
<dbReference type="PANTHER" id="PTHR24421:SF10">
    <property type="entry name" value="NITRATE_NITRITE SENSOR PROTEIN NARQ"/>
    <property type="match status" value="1"/>
</dbReference>
<protein>
    <recommendedName>
        <fullName evidence="2">histidine kinase</fullName>
        <ecNumber evidence="2">2.7.13.3</ecNumber>
    </recommendedName>
</protein>
<dbReference type="GO" id="GO:0046983">
    <property type="term" value="F:protein dimerization activity"/>
    <property type="evidence" value="ECO:0007669"/>
    <property type="project" value="InterPro"/>
</dbReference>
<dbReference type="OrthoDB" id="3426700at2"/>
<dbReference type="STRING" id="633440.SAMN05421869_13585"/>
<dbReference type="PANTHER" id="PTHR24421">
    <property type="entry name" value="NITRATE/NITRITE SENSOR PROTEIN NARX-RELATED"/>
    <property type="match status" value="1"/>
</dbReference>
<evidence type="ECO:0000256" key="6">
    <source>
        <dbReference type="ARBA" id="ARBA00022777"/>
    </source>
</evidence>
<evidence type="ECO:0000313" key="14">
    <source>
        <dbReference type="Proteomes" id="UP000199202"/>
    </source>
</evidence>
<evidence type="ECO:0000313" key="13">
    <source>
        <dbReference type="EMBL" id="SDM07238.1"/>
    </source>
</evidence>
<gene>
    <name evidence="13" type="ORF">SAMN05421869_13585</name>
</gene>
<feature type="transmembrane region" description="Helical" evidence="10">
    <location>
        <begin position="95"/>
        <end position="114"/>
    </location>
</feature>
<dbReference type="InterPro" id="IPR011712">
    <property type="entry name" value="Sig_transdc_His_kin_sub3_dim/P"/>
</dbReference>
<dbReference type="Gene3D" id="3.30.565.10">
    <property type="entry name" value="Histidine kinase-like ATPase, C-terminal domain"/>
    <property type="match status" value="1"/>
</dbReference>
<comment type="catalytic activity">
    <reaction evidence="1">
        <text>ATP + protein L-histidine = ADP + protein N-phospho-L-histidine.</text>
        <dbReference type="EC" id="2.7.13.3"/>
    </reaction>
</comment>
<keyword evidence="5" id="KW-0547">Nucleotide-binding</keyword>
<dbReference type="GO" id="GO:0016020">
    <property type="term" value="C:membrane"/>
    <property type="evidence" value="ECO:0007669"/>
    <property type="project" value="InterPro"/>
</dbReference>
<feature type="transmembrane region" description="Helical" evidence="10">
    <location>
        <begin position="199"/>
        <end position="219"/>
    </location>
</feature>
<dbReference type="Proteomes" id="UP000199202">
    <property type="component" value="Unassembled WGS sequence"/>
</dbReference>
<evidence type="ECO:0000259" key="12">
    <source>
        <dbReference type="Pfam" id="PF07730"/>
    </source>
</evidence>
<name>A0A1G9Q860_9ACTN</name>
<dbReference type="EC" id="2.7.13.3" evidence="2"/>